<dbReference type="PANTHER" id="PTHR46064">
    <property type="entry name" value="QUEUINE TRNA-RIBOSYLTRANSFERASE ACCESSORY SUBUNIT 2"/>
    <property type="match status" value="1"/>
</dbReference>
<comment type="subunit">
    <text evidence="5">Heterodimer of a catalytic subunit and an accessory subunit.</text>
</comment>
<keyword evidence="3 5" id="KW-0479">Metal-binding</keyword>
<comment type="caution">
    <text evidence="8">The sequence shown here is derived from an EMBL/GenBank/DDBJ whole genome shotgun (WGS) entry which is preliminary data.</text>
</comment>
<evidence type="ECO:0000256" key="1">
    <source>
        <dbReference type="ARBA" id="ARBA00022490"/>
    </source>
</evidence>
<feature type="binding site" evidence="5">
    <location>
        <position position="385"/>
    </location>
    <ligand>
        <name>Zn(2+)</name>
        <dbReference type="ChEBI" id="CHEBI:29105"/>
    </ligand>
</feature>
<dbReference type="EMBL" id="JBBCAQ010000027">
    <property type="protein sequence ID" value="KAK7586178.1"/>
    <property type="molecule type" value="Genomic_DNA"/>
</dbReference>
<feature type="domain" description="tRNA-guanine(15) transglycosylase-like" evidence="7">
    <location>
        <begin position="13"/>
        <end position="429"/>
    </location>
</feature>
<evidence type="ECO:0000256" key="2">
    <source>
        <dbReference type="ARBA" id="ARBA00022694"/>
    </source>
</evidence>
<dbReference type="GO" id="GO:0005737">
    <property type="term" value="C:cytoplasm"/>
    <property type="evidence" value="ECO:0007669"/>
    <property type="project" value="UniProtKB-SubCell"/>
</dbReference>
<dbReference type="GO" id="GO:0046872">
    <property type="term" value="F:metal ion binding"/>
    <property type="evidence" value="ECO:0007669"/>
    <property type="project" value="UniProtKB-KW"/>
</dbReference>
<keyword evidence="2 5" id="KW-0819">tRNA processing</keyword>
<accession>A0AAN9TVE7</accession>
<proteinExistence type="inferred from homology"/>
<dbReference type="Proteomes" id="UP001367676">
    <property type="component" value="Unassembled WGS sequence"/>
</dbReference>
<protein>
    <recommendedName>
        <fullName evidence="5">Queuine tRNA-ribosyltransferase accessory subunit 2</fullName>
    </recommendedName>
    <alternativeName>
        <fullName evidence="5">Queuine tRNA-ribosyltransferase domain-containing protein 1</fullName>
    </alternativeName>
</protein>
<evidence type="ECO:0000256" key="6">
    <source>
        <dbReference type="SAM" id="MobiDB-lite"/>
    </source>
</evidence>
<keyword evidence="4 5" id="KW-0862">Zinc</keyword>
<dbReference type="PANTHER" id="PTHR46064:SF1">
    <property type="entry name" value="QUEUINE TRNA-RIBOSYLTRANSFERASE ACCESSORY SUBUNIT 2"/>
    <property type="match status" value="1"/>
</dbReference>
<feature type="region of interest" description="Disordered" evidence="6">
    <location>
        <begin position="315"/>
        <end position="348"/>
    </location>
</feature>
<dbReference type="NCBIfam" id="TIGR00449">
    <property type="entry name" value="tgt_general"/>
    <property type="match status" value="2"/>
</dbReference>
<comment type="similarity">
    <text evidence="5">Belongs to the queuine tRNA-ribosyltransferase family. QTRT2 subfamily.</text>
</comment>
<comment type="subcellular location">
    <subcellularLocation>
        <location evidence="5">Cytoplasm</location>
    </subcellularLocation>
</comment>
<dbReference type="Gene3D" id="3.20.20.105">
    <property type="entry name" value="Queuine tRNA-ribosyltransferase-like"/>
    <property type="match status" value="1"/>
</dbReference>
<organism evidence="8 9">
    <name type="scientific">Parthenolecanium corni</name>
    <dbReference type="NCBI Taxonomy" id="536013"/>
    <lineage>
        <taxon>Eukaryota</taxon>
        <taxon>Metazoa</taxon>
        <taxon>Ecdysozoa</taxon>
        <taxon>Arthropoda</taxon>
        <taxon>Hexapoda</taxon>
        <taxon>Insecta</taxon>
        <taxon>Pterygota</taxon>
        <taxon>Neoptera</taxon>
        <taxon>Paraneoptera</taxon>
        <taxon>Hemiptera</taxon>
        <taxon>Sternorrhyncha</taxon>
        <taxon>Coccoidea</taxon>
        <taxon>Coccidae</taxon>
        <taxon>Parthenolecanium</taxon>
    </lineage>
</organism>
<dbReference type="GO" id="GO:0008479">
    <property type="term" value="F:tRNA-guanosine(34) queuine transglycosylase activity"/>
    <property type="evidence" value="ECO:0007669"/>
    <property type="project" value="UniProtKB-UniRule"/>
</dbReference>
<evidence type="ECO:0000259" key="7">
    <source>
        <dbReference type="Pfam" id="PF01702"/>
    </source>
</evidence>
<name>A0AAN9TVE7_9HEMI</name>
<evidence type="ECO:0000256" key="4">
    <source>
        <dbReference type="ARBA" id="ARBA00022833"/>
    </source>
</evidence>
<dbReference type="AlphaFoldDB" id="A0AAN9TVE7"/>
<evidence type="ECO:0000313" key="9">
    <source>
        <dbReference type="Proteomes" id="UP001367676"/>
    </source>
</evidence>
<reference evidence="8 9" key="1">
    <citation type="submission" date="2024-03" db="EMBL/GenBank/DDBJ databases">
        <title>Adaptation during the transition from Ophiocordyceps entomopathogen to insect associate is accompanied by gene loss and intensified selection.</title>
        <authorList>
            <person name="Ward C.M."/>
            <person name="Onetto C.A."/>
            <person name="Borneman A.R."/>
        </authorList>
    </citation>
    <scope>NUCLEOTIDE SEQUENCE [LARGE SCALE GENOMIC DNA]</scope>
    <source>
        <strain evidence="8">AWRI1</strain>
        <tissue evidence="8">Single Adult Female</tissue>
    </source>
</reference>
<evidence type="ECO:0000313" key="8">
    <source>
        <dbReference type="EMBL" id="KAK7586178.1"/>
    </source>
</evidence>
<evidence type="ECO:0000256" key="5">
    <source>
        <dbReference type="HAMAP-Rule" id="MF_03043"/>
    </source>
</evidence>
<dbReference type="GO" id="GO:0006400">
    <property type="term" value="P:tRNA modification"/>
    <property type="evidence" value="ECO:0007669"/>
    <property type="project" value="InterPro"/>
</dbReference>
<feature type="binding site" evidence="5">
    <location>
        <position position="380"/>
    </location>
    <ligand>
        <name>Zn(2+)</name>
        <dbReference type="ChEBI" id="CHEBI:29105"/>
    </ligand>
</feature>
<feature type="binding site" evidence="5">
    <location>
        <position position="411"/>
    </location>
    <ligand>
        <name>Zn(2+)</name>
        <dbReference type="ChEBI" id="CHEBI:29105"/>
    </ligand>
</feature>
<gene>
    <name evidence="8" type="ORF">V9T40_004054</name>
</gene>
<dbReference type="InterPro" id="IPR002616">
    <property type="entry name" value="tRNA_ribo_trans-like"/>
</dbReference>
<keyword evidence="1 5" id="KW-0963">Cytoplasm</keyword>
<evidence type="ECO:0000256" key="3">
    <source>
        <dbReference type="ARBA" id="ARBA00022723"/>
    </source>
</evidence>
<dbReference type="SUPFAM" id="SSF51713">
    <property type="entry name" value="tRNA-guanine transglycosylase"/>
    <property type="match status" value="1"/>
</dbReference>
<dbReference type="InterPro" id="IPR050852">
    <property type="entry name" value="Queuine_tRNA-ribosyltrfase"/>
</dbReference>
<dbReference type="InterPro" id="IPR028592">
    <property type="entry name" value="QTRTD1"/>
</dbReference>
<keyword evidence="9" id="KW-1185">Reference proteome</keyword>
<comment type="cofactor">
    <cofactor evidence="5">
        <name>Zn(2+)</name>
        <dbReference type="ChEBI" id="CHEBI:29105"/>
    </cofactor>
    <text evidence="5">Binds 1 zinc ion per subunit.</text>
</comment>
<dbReference type="InterPro" id="IPR036511">
    <property type="entry name" value="TGT-like_sf"/>
</dbReference>
<comment type="function">
    <text evidence="5">Non-catalytic subunit of the queuine tRNA-ribosyltransferase (TGT) that catalyzes the base-exchange of a guanine (G) residue with queuine (Q) at position 34 (anticodon wobble position) in tRNAs with GU(N) anticodons (tRNA-Asp, -Asn, -His and -Tyr), resulting in the hypermodified nucleoside queuosine (7-(((4,5-cis-dihydroxy-2-cyclopenten-1-yl)amino)methyl)-7-deazaguanosine).</text>
</comment>
<feature type="binding site" evidence="5">
    <location>
        <position position="382"/>
    </location>
    <ligand>
        <name>Zn(2+)</name>
        <dbReference type="ChEBI" id="CHEBI:29105"/>
    </ligand>
</feature>
<sequence length="431" mass="49588">MKFKLHQFNKLRGRLGSLSDVERLPDFSMDTPNIFLYTTAGCIPNLTYDVLQKITTNVFPMQYPLNTLYRITEAIKLYKKALHSFVGQPEYVSYCCIQDPLYSFPRRKHKLELFTLNTIGGIEFISYEKYMEIMEDFQPDIYVSPSDCDTSIFSSTKRTCNSVNITNRWFENVYKIHESSPILKNKGLIAAVAGGYDLMLRERCAKYMSEFPVLGYLIDGLFTDEIAAHEVPIDSVMKIISHTVNFLPEERLRIVHGSWDPETVLKMVKSGIDIFDTSFPILNAENGRALLFNFDVPNLLDDDVKLRLHGEENGVKEETSIENGDSDIVDQQGSGDNPKKFKSSTSANRGNTKIKCENRFSIALKDTRYFDDLTPLMENCSCLTCEKHTKAYIHHLLCTNELLAPVLLTIHNLHHYIEFFRKIREHLKKQL</sequence>
<dbReference type="HAMAP" id="MF_03043">
    <property type="entry name" value="QTRT2"/>
    <property type="match status" value="1"/>
</dbReference>
<dbReference type="Pfam" id="PF01702">
    <property type="entry name" value="TGT"/>
    <property type="match status" value="1"/>
</dbReference>